<dbReference type="RefSeq" id="WP_016483308.1">
    <property type="nucleotide sequence ID" value="NC_021487.1"/>
</dbReference>
<name>S0EVH3_CHTCT</name>
<keyword evidence="2" id="KW-0472">Membrane</keyword>
<organism evidence="3 4">
    <name type="scientific">Chthonomonas calidirosea (strain DSM 23976 / ICMP 18418 / T49)</name>
    <dbReference type="NCBI Taxonomy" id="1303518"/>
    <lineage>
        <taxon>Bacteria</taxon>
        <taxon>Bacillati</taxon>
        <taxon>Armatimonadota</taxon>
        <taxon>Chthonomonadia</taxon>
        <taxon>Chthonomonadales</taxon>
        <taxon>Chthonomonadaceae</taxon>
        <taxon>Chthonomonas</taxon>
    </lineage>
</organism>
<sequence>MQKEVNPVVVIAVVVVLVVGIVGALVYFTSPHTPPGVKYTPGVPPWKNGQPYQPWQGIKQQGQPNGSMGALAAPAGSPAAPGAVPPTGH</sequence>
<keyword evidence="2" id="KW-0812">Transmembrane</keyword>
<dbReference type="AlphaFoldDB" id="S0EVH3"/>
<proteinExistence type="predicted"/>
<feature type="compositionally biased region" description="Low complexity" evidence="1">
    <location>
        <begin position="66"/>
        <end position="89"/>
    </location>
</feature>
<feature type="compositionally biased region" description="Polar residues" evidence="1">
    <location>
        <begin position="50"/>
        <end position="65"/>
    </location>
</feature>
<dbReference type="EMBL" id="HF951689">
    <property type="protein sequence ID" value="CCW35783.1"/>
    <property type="molecule type" value="Genomic_DNA"/>
</dbReference>
<feature type="region of interest" description="Disordered" evidence="1">
    <location>
        <begin position="44"/>
        <end position="89"/>
    </location>
</feature>
<dbReference type="PATRIC" id="fig|1303518.3.peg.2034"/>
<keyword evidence="2" id="KW-1133">Transmembrane helix</keyword>
<evidence type="ECO:0000256" key="2">
    <source>
        <dbReference type="SAM" id="Phobius"/>
    </source>
</evidence>
<evidence type="ECO:0000313" key="3">
    <source>
        <dbReference type="EMBL" id="CCW35783.1"/>
    </source>
</evidence>
<reference evidence="4" key="1">
    <citation type="submission" date="2013-03" db="EMBL/GenBank/DDBJ databases">
        <title>Genome sequence of Chthonomonas calidirosea, the first sequenced genome from the Armatimonadetes phylum (formally candidate division OP10).</title>
        <authorList>
            <person name="Lee K.C.Y."/>
            <person name="Morgan X.C."/>
            <person name="Dunfield P.F."/>
            <person name="Tamas I."/>
            <person name="Houghton K.M."/>
            <person name="Vyssotski M."/>
            <person name="Ryan J.L.J."/>
            <person name="Lagutin K."/>
            <person name="McDonald I.R."/>
            <person name="Stott M.B."/>
        </authorList>
    </citation>
    <scope>NUCLEOTIDE SEQUENCE [LARGE SCALE GENOMIC DNA]</scope>
    <source>
        <strain evidence="4">DSM 23976 / ICMP 18418 / T49</strain>
    </source>
</reference>
<keyword evidence="4" id="KW-1185">Reference proteome</keyword>
<protein>
    <submittedName>
        <fullName evidence="3">Uncharacterized protein</fullName>
    </submittedName>
</protein>
<dbReference type="InParanoid" id="S0EVH3"/>
<dbReference type="HOGENOM" id="CLU_2449283_0_0_0"/>
<accession>S0EVH3</accession>
<dbReference type="KEGG" id="ccz:CCALI_01976"/>
<dbReference type="Proteomes" id="UP000014227">
    <property type="component" value="Chromosome I"/>
</dbReference>
<feature type="transmembrane region" description="Helical" evidence="2">
    <location>
        <begin position="7"/>
        <end position="28"/>
    </location>
</feature>
<evidence type="ECO:0000256" key="1">
    <source>
        <dbReference type="SAM" id="MobiDB-lite"/>
    </source>
</evidence>
<gene>
    <name evidence="3" type="ORF">CCALI_01976</name>
</gene>
<evidence type="ECO:0000313" key="4">
    <source>
        <dbReference type="Proteomes" id="UP000014227"/>
    </source>
</evidence>